<dbReference type="Pfam" id="PF13962">
    <property type="entry name" value="PGG"/>
    <property type="match status" value="2"/>
</dbReference>
<evidence type="ECO:0000259" key="10">
    <source>
        <dbReference type="Pfam" id="PF13962"/>
    </source>
</evidence>
<evidence type="ECO:0000256" key="9">
    <source>
        <dbReference type="SAM" id="Phobius"/>
    </source>
</evidence>
<dbReference type="Proteomes" id="UP000077202">
    <property type="component" value="Unassembled WGS sequence"/>
</dbReference>
<keyword evidence="4 9" id="KW-1133">Transmembrane helix</keyword>
<dbReference type="PROSITE" id="PS50297">
    <property type="entry name" value="ANK_REP_REGION"/>
    <property type="match status" value="5"/>
</dbReference>
<feature type="transmembrane region" description="Helical" evidence="9">
    <location>
        <begin position="1450"/>
        <end position="1476"/>
    </location>
</feature>
<feature type="compositionally biased region" description="Basic and acidic residues" evidence="8">
    <location>
        <begin position="59"/>
        <end position="68"/>
    </location>
</feature>
<gene>
    <name evidence="11" type="ORF">AXG93_2752s1030</name>
</gene>
<accession>A0A176VTF7</accession>
<keyword evidence="2 9" id="KW-0812">Transmembrane</keyword>
<keyword evidence="12" id="KW-1185">Reference proteome</keyword>
<dbReference type="InterPro" id="IPR002110">
    <property type="entry name" value="Ankyrin_rpt"/>
</dbReference>
<dbReference type="GO" id="GO:0005886">
    <property type="term" value="C:plasma membrane"/>
    <property type="evidence" value="ECO:0007669"/>
    <property type="project" value="TreeGrafter"/>
</dbReference>
<feature type="repeat" description="ANK" evidence="7">
    <location>
        <begin position="773"/>
        <end position="795"/>
    </location>
</feature>
<evidence type="ECO:0000256" key="3">
    <source>
        <dbReference type="ARBA" id="ARBA00022737"/>
    </source>
</evidence>
<dbReference type="EMBL" id="LVLJ01002675">
    <property type="protein sequence ID" value="OAE24089.1"/>
    <property type="molecule type" value="Genomic_DNA"/>
</dbReference>
<feature type="repeat" description="ANK" evidence="7">
    <location>
        <begin position="324"/>
        <end position="356"/>
    </location>
</feature>
<evidence type="ECO:0000256" key="5">
    <source>
        <dbReference type="ARBA" id="ARBA00023043"/>
    </source>
</evidence>
<feature type="domain" description="PGG" evidence="10">
    <location>
        <begin position="1054"/>
        <end position="1187"/>
    </location>
</feature>
<feature type="transmembrane region" description="Helical" evidence="9">
    <location>
        <begin position="1121"/>
        <end position="1142"/>
    </location>
</feature>
<evidence type="ECO:0000256" key="2">
    <source>
        <dbReference type="ARBA" id="ARBA00022692"/>
    </source>
</evidence>
<feature type="transmembrane region" description="Helical" evidence="9">
    <location>
        <begin position="1162"/>
        <end position="1189"/>
    </location>
</feature>
<dbReference type="PANTHER" id="PTHR24186">
    <property type="entry name" value="PROTEIN PHOSPHATASE 1 REGULATORY SUBUNIT"/>
    <property type="match status" value="1"/>
</dbReference>
<evidence type="ECO:0000256" key="6">
    <source>
        <dbReference type="ARBA" id="ARBA00023136"/>
    </source>
</evidence>
<feature type="repeat" description="ANK" evidence="7">
    <location>
        <begin position="200"/>
        <end position="234"/>
    </location>
</feature>
<feature type="region of interest" description="Disordered" evidence="8">
    <location>
        <begin position="38"/>
        <end position="68"/>
    </location>
</feature>
<evidence type="ECO:0000256" key="8">
    <source>
        <dbReference type="SAM" id="MobiDB-lite"/>
    </source>
</evidence>
<dbReference type="Gene3D" id="1.25.40.20">
    <property type="entry name" value="Ankyrin repeat-containing domain"/>
    <property type="match status" value="5"/>
</dbReference>
<keyword evidence="6 9" id="KW-0472">Membrane</keyword>
<dbReference type="Pfam" id="PF12796">
    <property type="entry name" value="Ank_2"/>
    <property type="match status" value="4"/>
</dbReference>
<protein>
    <recommendedName>
        <fullName evidence="10">PGG domain-containing protein</fullName>
    </recommendedName>
</protein>
<keyword evidence="3" id="KW-0677">Repeat</keyword>
<evidence type="ECO:0000256" key="1">
    <source>
        <dbReference type="ARBA" id="ARBA00004141"/>
    </source>
</evidence>
<feature type="repeat" description="ANK" evidence="7">
    <location>
        <begin position="484"/>
        <end position="516"/>
    </location>
</feature>
<dbReference type="PROSITE" id="PS50088">
    <property type="entry name" value="ANK_REPEAT"/>
    <property type="match status" value="6"/>
</dbReference>
<feature type="repeat" description="ANK" evidence="7">
    <location>
        <begin position="449"/>
        <end position="481"/>
    </location>
</feature>
<dbReference type="SMART" id="SM00248">
    <property type="entry name" value="ANK"/>
    <property type="match status" value="16"/>
</dbReference>
<dbReference type="InterPro" id="IPR036770">
    <property type="entry name" value="Ankyrin_rpt-contain_sf"/>
</dbReference>
<keyword evidence="5 7" id="KW-0040">ANK repeat</keyword>
<feature type="domain" description="PGG" evidence="10">
    <location>
        <begin position="1342"/>
        <end position="1474"/>
    </location>
</feature>
<name>A0A176VTF7_MARPO</name>
<feature type="compositionally biased region" description="Polar residues" evidence="8">
    <location>
        <begin position="39"/>
        <end position="57"/>
    </location>
</feature>
<dbReference type="PANTHER" id="PTHR24186:SF38">
    <property type="entry name" value="ANKYRIN REPEAT FAMILY PROTEIN"/>
    <property type="match status" value="1"/>
</dbReference>
<comment type="caution">
    <text evidence="11">The sequence shown here is derived from an EMBL/GenBank/DDBJ whole genome shotgun (WGS) entry which is preliminary data.</text>
</comment>
<comment type="subcellular location">
    <subcellularLocation>
        <location evidence="1">Membrane</location>
        <topology evidence="1">Multi-pass membrane protein</topology>
    </subcellularLocation>
</comment>
<reference evidence="11" key="1">
    <citation type="submission" date="2016-03" db="EMBL/GenBank/DDBJ databases">
        <title>Mechanisms controlling the formation of the plant cell surface in tip-growing cells are functionally conserved among land plants.</title>
        <authorList>
            <person name="Honkanen S."/>
            <person name="Jones V.A."/>
            <person name="Morieri G."/>
            <person name="Champion C."/>
            <person name="Hetherington A.J."/>
            <person name="Kelly S."/>
            <person name="Saint-Marcoux D."/>
            <person name="Proust H."/>
            <person name="Prescott H."/>
            <person name="Dolan L."/>
        </authorList>
    </citation>
    <scope>NUCLEOTIDE SEQUENCE [LARGE SCALE GENOMIC DNA]</scope>
    <source>
        <tissue evidence="11">Whole gametophyte</tissue>
    </source>
</reference>
<evidence type="ECO:0000256" key="7">
    <source>
        <dbReference type="PROSITE-ProRule" id="PRU00023"/>
    </source>
</evidence>
<evidence type="ECO:0000256" key="4">
    <source>
        <dbReference type="ARBA" id="ARBA00022989"/>
    </source>
</evidence>
<feature type="transmembrane region" description="Helical" evidence="9">
    <location>
        <begin position="1409"/>
        <end position="1430"/>
    </location>
</feature>
<feature type="region of interest" description="Disordered" evidence="8">
    <location>
        <begin position="1268"/>
        <end position="1308"/>
    </location>
</feature>
<feature type="transmembrane region" description="Helical" evidence="9">
    <location>
        <begin position="1195"/>
        <end position="1218"/>
    </location>
</feature>
<dbReference type="SUPFAM" id="SSF48403">
    <property type="entry name" value="Ankyrin repeat"/>
    <property type="match status" value="3"/>
</dbReference>
<sequence length="1480" mass="164410">MSKMKPDYKKLNYLDLHRPFEQVVKRLEELDLAKEIRNGSDTAPSFDTEKVTTSPSSRSHHDESAQSERLMRHAAGAGYLNFEKRFVKRLPEEDLFLKIKEGDLEGVKKILQAGSGDPLRCTEDGLNCWHLAARYGRHLILGLLIEQTPSENLPPILERKSTESPFRTALHYAADNVNTEVINLLVPHQTIDVLNDVDGDGNTGLMIACDRSSGGEQAVEILLQKGAAVSTQNDQGYNCLMIAASRGNVALVQRFMFSDVGIRYLREKRLIGMTEPQPHQMFVNASADVTNETALHRAAARNYWKVLQLLKNDHNIIVDARDWLDRTPLMIAAVEGNLSAVQILLMCHADVNLLDKSKRSSLHAAASQGRSKVLFELLMVDDLDVGGKDKDGDTALDIACQLGYIEAVRQIVDSIKLRIERESSTKVARRSSQMTGPRAKLRAACSHEDGRNCLHIAASHGRAEVIQTLVGYRGLLDIDSQDRQGNTALILAAESGHTAAFQMLVQSGANVFLLNDNGYNCVHVAAKSCQNDLLEAFLIDEDSAEFLGSELLEGKEALCPTIPRFGTDWMPKDGPLGHAWNVARLELLEKTGGEKKYTPLHLAGMATENSNSQKTQILLMWSYLILALKVRGFSNQYFYLTRDDEFQSLVREQLAAMYEEKELRDLASTHQSRYTVLWFSMKLRWFWRDRPSTFFRVNKISGGAVDNLLIKEFVEAFIQSLNYCNAGDEDNTTVLHYVANRTTQSREPDEKYKSFVERLLKYPAIDATVVDSSSETPLHLAMKSGNVCVVRQILEMVEKAHITPLILTAENSSKQTPCSIAFDRWQANAKAARRHGRSPDPNAEYSVSLELLETFVIEKYLEQEDAINSAQSGCKEAMSTLLHCLAVILRDRLRRDKKSPAGGDALFQTTGTDDYGLTLVHYVAYRGSSQLLVSLLKRHEYQNLVNKKCTSGYTPLHFAVVMVNYEVVRVLLKGPASTEHNDRAGKAELAWRVRTTEEDGSGETPLEKVGKLKAESELPAAKDRLSHIEQMLLNESDVREYVDKLYRDRQVYVDASNAMLVGAAVIASVTFAGWLQPPLGYAEYSQYPVSDSAPSDGVRFESYAAVQQHPSVQTFWVFNSLSFFFAVAAVVCGAGASLQMQLSQEASNSFAIKGEVKRIRKWLAVTSLLMAGAIVCVLGAFGTAGYVVLPPEMKFRAGMIVTLCIGIPICVASLYWFFRSSGIVKPKSLHFAVHMVNYAVVRVLLRGPASTEHNDRASEAVRAWRVRTTEEDGSGYSPQPKTQAELPAAKDRESQGQDRSPAAVPQADRRDRLSHIEQMLLNESDVREYVDKLYRDRQVYVDASNAMLVGAAVIASVTFAGWLQPPLGYAEYSQYPVSDSAPSDGVRFESYAAVQQHPSVQTFWVFNSLSFFFAVAAVVCGAGASLQMQLSHEASNSFAIKGEVKRIRKWLVVTSLLMAGAIVSFLGAFGTAGYLFCPRK</sequence>
<feature type="repeat" description="ANK" evidence="7">
    <location>
        <begin position="951"/>
        <end position="983"/>
    </location>
</feature>
<evidence type="ECO:0000313" key="11">
    <source>
        <dbReference type="EMBL" id="OAE24089.1"/>
    </source>
</evidence>
<organism evidence="11 12">
    <name type="scientific">Marchantia polymorpha subsp. ruderalis</name>
    <dbReference type="NCBI Taxonomy" id="1480154"/>
    <lineage>
        <taxon>Eukaryota</taxon>
        <taxon>Viridiplantae</taxon>
        <taxon>Streptophyta</taxon>
        <taxon>Embryophyta</taxon>
        <taxon>Marchantiophyta</taxon>
        <taxon>Marchantiopsida</taxon>
        <taxon>Marchantiidae</taxon>
        <taxon>Marchantiales</taxon>
        <taxon>Marchantiaceae</taxon>
        <taxon>Marchantia</taxon>
    </lineage>
</organism>
<feature type="transmembrane region" description="Helical" evidence="9">
    <location>
        <begin position="1339"/>
        <end position="1363"/>
    </location>
</feature>
<proteinExistence type="predicted"/>
<evidence type="ECO:0000313" key="12">
    <source>
        <dbReference type="Proteomes" id="UP000077202"/>
    </source>
</evidence>
<dbReference type="InterPro" id="IPR026961">
    <property type="entry name" value="PGG_dom"/>
</dbReference>